<reference evidence="2" key="1">
    <citation type="journal article" date="2021" name="Mol. Plant Microbe Interact.">
        <title>Complete Genome Sequence of the Plant-Pathogenic Fungus Colletotrichum lupini.</title>
        <authorList>
            <person name="Baroncelli R."/>
            <person name="Pensec F."/>
            <person name="Da Lio D."/>
            <person name="Boufleur T."/>
            <person name="Vicente I."/>
            <person name="Sarrocco S."/>
            <person name="Picot A."/>
            <person name="Baraldi E."/>
            <person name="Sukno S."/>
            <person name="Thon M."/>
            <person name="Le Floch G."/>
        </authorList>
    </citation>
    <scope>NUCLEOTIDE SEQUENCE</scope>
    <source>
        <strain evidence="2">IMI 504893</strain>
    </source>
</reference>
<proteinExistence type="predicted"/>
<dbReference type="GeneID" id="73343024"/>
<evidence type="ECO:0000256" key="1">
    <source>
        <dbReference type="SAM" id="MobiDB-lite"/>
    </source>
</evidence>
<feature type="compositionally biased region" description="Polar residues" evidence="1">
    <location>
        <begin position="80"/>
        <end position="90"/>
    </location>
</feature>
<evidence type="ECO:0000313" key="3">
    <source>
        <dbReference type="Proteomes" id="UP000830671"/>
    </source>
</evidence>
<dbReference type="RefSeq" id="XP_049145158.1">
    <property type="nucleotide sequence ID" value="XM_049288014.1"/>
</dbReference>
<protein>
    <submittedName>
        <fullName evidence="2">Uncharacterized protein</fullName>
    </submittedName>
</protein>
<accession>A0A9Q8SU03</accession>
<organism evidence="2 3">
    <name type="scientific">Colletotrichum lupini</name>
    <dbReference type="NCBI Taxonomy" id="145971"/>
    <lineage>
        <taxon>Eukaryota</taxon>
        <taxon>Fungi</taxon>
        <taxon>Dikarya</taxon>
        <taxon>Ascomycota</taxon>
        <taxon>Pezizomycotina</taxon>
        <taxon>Sordariomycetes</taxon>
        <taxon>Hypocreomycetidae</taxon>
        <taxon>Glomerellales</taxon>
        <taxon>Glomerellaceae</taxon>
        <taxon>Colletotrichum</taxon>
        <taxon>Colletotrichum acutatum species complex</taxon>
    </lineage>
</organism>
<evidence type="ECO:0000313" key="2">
    <source>
        <dbReference type="EMBL" id="UQC83539.1"/>
    </source>
</evidence>
<dbReference type="Proteomes" id="UP000830671">
    <property type="component" value="Chromosome 4"/>
</dbReference>
<dbReference type="KEGG" id="clup:CLUP02_09033"/>
<name>A0A9Q8SU03_9PEZI</name>
<gene>
    <name evidence="2" type="ORF">CLUP02_09033</name>
</gene>
<dbReference type="AlphaFoldDB" id="A0A9Q8SU03"/>
<feature type="region of interest" description="Disordered" evidence="1">
    <location>
        <begin position="70"/>
        <end position="97"/>
    </location>
</feature>
<sequence>MAQLGTCVALTYTSYHLNRVEYYRHAILNSMVKKRSKSKGTKTTSAHRANGITAPCTSTHVPVLLMPVPTDDPGGDGEWSTESKSMMQEQEQPRKAKGLRTLCKTEKRQVAHGSEGVDPWSPIIEIQCCRSLRLKGWPLAARPLYLGTGGMLRDNMLSPSSSNLMPQMVSPYASVIPKSGTWGPQGLRTLLKVHGSVTQDTAATGHCRSLGFSWAIPPSHRSWANTQSEWSSVSRLFAIFLTPEGLDSQPTLFNSIVLHY</sequence>
<keyword evidence="3" id="KW-1185">Reference proteome</keyword>
<dbReference type="EMBL" id="CP019476">
    <property type="protein sequence ID" value="UQC83539.1"/>
    <property type="molecule type" value="Genomic_DNA"/>
</dbReference>